<dbReference type="InterPro" id="IPR005119">
    <property type="entry name" value="LysR_subst-bd"/>
</dbReference>
<dbReference type="GO" id="GO:0003700">
    <property type="term" value="F:DNA-binding transcription factor activity"/>
    <property type="evidence" value="ECO:0007669"/>
    <property type="project" value="InterPro"/>
</dbReference>
<dbReference type="Pfam" id="PF00126">
    <property type="entry name" value="HTH_1"/>
    <property type="match status" value="1"/>
</dbReference>
<dbReference type="InterPro" id="IPR000847">
    <property type="entry name" value="LysR_HTH_N"/>
</dbReference>
<feature type="domain" description="HTH lysR-type" evidence="5">
    <location>
        <begin position="8"/>
        <end position="65"/>
    </location>
</feature>
<accession>A0A1L3SP10</accession>
<sequence>MNKSLNSVHLNGLRAVEAVARTGSLQGAADELGVTASAVGQQVNRLEKQIGTALFLRTARGLLPTETGAALFARLSTAFRELDAAVAQARSPGSDTLVVSVAPAFASKWLVPRLRYHFDRHPQVLVRIDASGGLVDLRGSDVDVAIRMGTGHWPGVDAELLLPQRVFVAAAEAKAGRIATPADVAHETSIDDDSALIDWERWFEAAGIPPVRPKQGARLNDPLLCLETVIAGQGIMLAWPLIAAEALLDGRLSEPLGIAADLGLGYYVCTPAGRRPSRKVRDFVAWLREAMAETARLHATLPAT</sequence>
<evidence type="ECO:0000313" key="6">
    <source>
        <dbReference type="EMBL" id="APH71146.1"/>
    </source>
</evidence>
<keyword evidence="3" id="KW-0238">DNA-binding</keyword>
<evidence type="ECO:0000256" key="3">
    <source>
        <dbReference type="ARBA" id="ARBA00023125"/>
    </source>
</evidence>
<name>A0A1L3SP10_9HYPH</name>
<dbReference type="SUPFAM" id="SSF53850">
    <property type="entry name" value="Periplasmic binding protein-like II"/>
    <property type="match status" value="1"/>
</dbReference>
<dbReference type="Gene3D" id="1.10.10.10">
    <property type="entry name" value="Winged helix-like DNA-binding domain superfamily/Winged helix DNA-binding domain"/>
    <property type="match status" value="1"/>
</dbReference>
<evidence type="ECO:0000313" key="7">
    <source>
        <dbReference type="Proteomes" id="UP000182840"/>
    </source>
</evidence>
<dbReference type="InterPro" id="IPR036390">
    <property type="entry name" value="WH_DNA-bd_sf"/>
</dbReference>
<dbReference type="AlphaFoldDB" id="A0A1L3SP10"/>
<dbReference type="OrthoDB" id="9807765at2"/>
<dbReference type="InterPro" id="IPR036388">
    <property type="entry name" value="WH-like_DNA-bd_sf"/>
</dbReference>
<evidence type="ECO:0000256" key="4">
    <source>
        <dbReference type="ARBA" id="ARBA00023163"/>
    </source>
</evidence>
<dbReference type="CDD" id="cd08432">
    <property type="entry name" value="PBP2_GcdR_TrpI_HvrB_AmpR_like"/>
    <property type="match status" value="1"/>
</dbReference>
<dbReference type="Proteomes" id="UP000182840">
    <property type="component" value="Chromosome"/>
</dbReference>
<keyword evidence="4" id="KW-0804">Transcription</keyword>
<proteinExistence type="inferred from homology"/>
<dbReference type="PANTHER" id="PTHR30537">
    <property type="entry name" value="HTH-TYPE TRANSCRIPTIONAL REGULATOR"/>
    <property type="match status" value="1"/>
</dbReference>
<evidence type="ECO:0000256" key="2">
    <source>
        <dbReference type="ARBA" id="ARBA00023015"/>
    </source>
</evidence>
<organism evidence="6 7">
    <name type="scientific">Aquibium oceanicum</name>
    <dbReference type="NCBI Taxonomy" id="1670800"/>
    <lineage>
        <taxon>Bacteria</taxon>
        <taxon>Pseudomonadati</taxon>
        <taxon>Pseudomonadota</taxon>
        <taxon>Alphaproteobacteria</taxon>
        <taxon>Hyphomicrobiales</taxon>
        <taxon>Phyllobacteriaceae</taxon>
        <taxon>Aquibium</taxon>
    </lineage>
</organism>
<evidence type="ECO:0000256" key="1">
    <source>
        <dbReference type="ARBA" id="ARBA00009437"/>
    </source>
</evidence>
<protein>
    <submittedName>
        <fullName evidence="6">LysR family transcriptional regulator</fullName>
    </submittedName>
</protein>
<dbReference type="EMBL" id="CP018171">
    <property type="protein sequence ID" value="APH71146.1"/>
    <property type="molecule type" value="Genomic_DNA"/>
</dbReference>
<comment type="similarity">
    <text evidence="1">Belongs to the LysR transcriptional regulatory family.</text>
</comment>
<dbReference type="SUPFAM" id="SSF46785">
    <property type="entry name" value="Winged helix' DNA-binding domain"/>
    <property type="match status" value="1"/>
</dbReference>
<dbReference type="Gene3D" id="3.40.190.10">
    <property type="entry name" value="Periplasmic binding protein-like II"/>
    <property type="match status" value="2"/>
</dbReference>
<dbReference type="RefSeq" id="WP_072602551.1">
    <property type="nucleotide sequence ID" value="NZ_CP018171.1"/>
</dbReference>
<gene>
    <name evidence="6" type="ORF">BSQ44_07005</name>
</gene>
<dbReference type="Pfam" id="PF03466">
    <property type="entry name" value="LysR_substrate"/>
    <property type="match status" value="1"/>
</dbReference>
<dbReference type="KEGG" id="meso:BSQ44_07005"/>
<dbReference type="PANTHER" id="PTHR30537:SF26">
    <property type="entry name" value="GLYCINE CLEAVAGE SYSTEM TRANSCRIPTIONAL ACTIVATOR"/>
    <property type="match status" value="1"/>
</dbReference>
<dbReference type="GO" id="GO:0006351">
    <property type="term" value="P:DNA-templated transcription"/>
    <property type="evidence" value="ECO:0007669"/>
    <property type="project" value="TreeGrafter"/>
</dbReference>
<dbReference type="InterPro" id="IPR058163">
    <property type="entry name" value="LysR-type_TF_proteobact-type"/>
</dbReference>
<keyword evidence="7" id="KW-1185">Reference proteome</keyword>
<dbReference type="GO" id="GO:0043565">
    <property type="term" value="F:sequence-specific DNA binding"/>
    <property type="evidence" value="ECO:0007669"/>
    <property type="project" value="TreeGrafter"/>
</dbReference>
<evidence type="ECO:0000259" key="5">
    <source>
        <dbReference type="PROSITE" id="PS50931"/>
    </source>
</evidence>
<dbReference type="STRING" id="1670800.BSQ44_07005"/>
<keyword evidence="2" id="KW-0805">Transcription regulation</keyword>
<dbReference type="PROSITE" id="PS50931">
    <property type="entry name" value="HTH_LYSR"/>
    <property type="match status" value="1"/>
</dbReference>
<reference evidence="7" key="1">
    <citation type="submission" date="2016-11" db="EMBL/GenBank/DDBJ databases">
        <title>Mesorhizobium oceanicum sp. nov., isolated from deep seawater in South China Sea.</title>
        <authorList>
            <person name="Fu G.-Y."/>
        </authorList>
    </citation>
    <scope>NUCLEOTIDE SEQUENCE [LARGE SCALE GENOMIC DNA]</scope>
    <source>
        <strain evidence="7">B7</strain>
    </source>
</reference>